<sequence length="256" mass="30468">MVNLVYNQLQENILERKKVDKPLINWFLLTFVLSWLTFGIALIYVFIKRILRVDKYIRRKYEFFDIVIHFIEIEANERGLDNYETYIKELKGRLARFQMEVKPLMPFVIKAFIPVIMFTLFIVFFIVFTGLSNISSVTLMAVLVIWGIYTAGVFLIYIYRMNKIWDDVQQFESEIYDTISQVFISLKLLDCPVIYCTYHGIKKDFTIYTILGFATGGIWFLVWDYYIHTAPDNMYQIFHKAEDIMIEVVTSCCKRD</sequence>
<reference evidence="1" key="3">
    <citation type="submission" date="2022-06" db="EMBL/GenBank/DDBJ databases">
        <title>Resources to Facilitate Use of the Altered Schaedler Flora (ASF) Mouse Model to Study Microbiome Function.</title>
        <authorList>
            <person name="Proctor A."/>
            <person name="Parvinroo S."/>
            <person name="Richie T."/>
            <person name="Jia X."/>
            <person name="Lee S.T.M."/>
            <person name="Karp P.D."/>
            <person name="Paley S."/>
            <person name="Kostic A.D."/>
            <person name="Pierre J.F."/>
            <person name="Wannemuehler M.J."/>
            <person name="Phillips G.J."/>
        </authorList>
    </citation>
    <scope>NUCLEOTIDE SEQUENCE</scope>
    <source>
        <strain evidence="1">ASF457</strain>
    </source>
</reference>
<dbReference type="KEGG" id="msch:N508_001070"/>
<evidence type="ECO:0000313" key="2">
    <source>
        <dbReference type="Proteomes" id="UP000017429"/>
    </source>
</evidence>
<reference evidence="1" key="2">
    <citation type="submission" date="2022-05" db="EMBL/GenBank/DDBJ databases">
        <authorList>
            <person name="Proctor A.L."/>
            <person name="Phillips G.J."/>
            <person name="Wannemuehler M.J."/>
        </authorList>
    </citation>
    <scope>NUCLEOTIDE SEQUENCE</scope>
    <source>
        <strain evidence="1">ASF457</strain>
    </source>
</reference>
<evidence type="ECO:0000313" key="1">
    <source>
        <dbReference type="EMBL" id="USF23995.1"/>
    </source>
</evidence>
<proteinExistence type="predicted"/>
<dbReference type="RefSeq" id="WP_023275366.1">
    <property type="nucleotide sequence ID" value="NZ_CP097562.1"/>
</dbReference>
<keyword evidence="2" id="KW-1185">Reference proteome</keyword>
<dbReference type="Proteomes" id="UP000017429">
    <property type="component" value="Chromosome"/>
</dbReference>
<name>V2QD86_9BACT</name>
<dbReference type="EMBL" id="CP097562">
    <property type="protein sequence ID" value="USF23995.1"/>
    <property type="molecule type" value="Genomic_DNA"/>
</dbReference>
<protein>
    <submittedName>
        <fullName evidence="1">Uncharacterized protein</fullName>
    </submittedName>
</protein>
<dbReference type="AlphaFoldDB" id="V2QD86"/>
<reference evidence="1" key="1">
    <citation type="journal article" date="2014" name="Genome Announc.">
        <title>Draft genome sequences of the altered schaedler flora, a defined bacterial community from gnotobiotic mice.</title>
        <authorList>
            <person name="Wannemuehler M.J."/>
            <person name="Overstreet A.M."/>
            <person name="Ward D.V."/>
            <person name="Phillips G.J."/>
        </authorList>
    </citation>
    <scope>NUCLEOTIDE SEQUENCE</scope>
    <source>
        <strain evidence="1">ASF457</strain>
    </source>
</reference>
<accession>V2QD86</accession>
<dbReference type="OrthoDB" id="4162121at2"/>
<gene>
    <name evidence="1" type="ORF">N508_001070</name>
</gene>
<organism evidence="1 2">
    <name type="scientific">Mucispirillum schaedleri ASF457</name>
    <dbReference type="NCBI Taxonomy" id="1379858"/>
    <lineage>
        <taxon>Bacteria</taxon>
        <taxon>Pseudomonadati</taxon>
        <taxon>Deferribacterota</taxon>
        <taxon>Deferribacteres</taxon>
        <taxon>Deferribacterales</taxon>
        <taxon>Mucispirillaceae</taxon>
        <taxon>Mucispirillum</taxon>
    </lineage>
</organism>